<keyword evidence="2" id="KW-1185">Reference proteome</keyword>
<reference evidence="1" key="1">
    <citation type="submission" date="2025-08" db="UniProtKB">
        <authorList>
            <consortium name="Ensembl"/>
        </authorList>
    </citation>
    <scope>IDENTIFICATION</scope>
</reference>
<organism evidence="1 2">
    <name type="scientific">Cyclopterus lumpus</name>
    <name type="common">Lumpsucker</name>
    <dbReference type="NCBI Taxonomy" id="8103"/>
    <lineage>
        <taxon>Eukaryota</taxon>
        <taxon>Metazoa</taxon>
        <taxon>Chordata</taxon>
        <taxon>Craniata</taxon>
        <taxon>Vertebrata</taxon>
        <taxon>Euteleostomi</taxon>
        <taxon>Actinopterygii</taxon>
        <taxon>Neopterygii</taxon>
        <taxon>Teleostei</taxon>
        <taxon>Neoteleostei</taxon>
        <taxon>Acanthomorphata</taxon>
        <taxon>Eupercaria</taxon>
        <taxon>Perciformes</taxon>
        <taxon>Cottioidei</taxon>
        <taxon>Cottales</taxon>
        <taxon>Cyclopteridae</taxon>
        <taxon>Cyclopterus</taxon>
    </lineage>
</organism>
<dbReference type="GeneTree" id="ENSGT00940000176954"/>
<evidence type="ECO:0000313" key="2">
    <source>
        <dbReference type="Proteomes" id="UP000694565"/>
    </source>
</evidence>
<sequence length="188" mass="21127">MAEDHGLCNGKAPIKITERCKLVLLLITDHIELFDGVQCLLFALQLDDIGIRNHLLSKPPHRLLKGCGEKEHLTVLCQNPPMDPYALVPMTLCGDHHISLVKHKHSNLVGVNKLVLRAPVEHCAWSSNDNLFLWNYNYGQILTSVSSNAVGQFDIRAKCPHLLDYLTNLQSELVCWRDAKALKEPSSF</sequence>
<dbReference type="Proteomes" id="UP000694565">
    <property type="component" value="Unplaced"/>
</dbReference>
<evidence type="ECO:0000313" key="1">
    <source>
        <dbReference type="Ensembl" id="ENSCLMP00005006921.1"/>
    </source>
</evidence>
<accession>A0A8C2WPX3</accession>
<name>A0A8C2WPX3_CYCLU</name>
<dbReference type="AlphaFoldDB" id="A0A8C2WPX3"/>
<protein>
    <submittedName>
        <fullName evidence="1">Uncharacterized protein</fullName>
    </submittedName>
</protein>
<reference evidence="1" key="2">
    <citation type="submission" date="2025-09" db="UniProtKB">
        <authorList>
            <consortium name="Ensembl"/>
        </authorList>
    </citation>
    <scope>IDENTIFICATION</scope>
</reference>
<dbReference type="Ensembl" id="ENSCLMT00005007420.1">
    <property type="protein sequence ID" value="ENSCLMP00005006921.1"/>
    <property type="gene ID" value="ENSCLMG00005003779.1"/>
</dbReference>
<proteinExistence type="predicted"/>